<evidence type="ECO:0000313" key="10">
    <source>
        <dbReference type="EMBL" id="KAH0577842.1"/>
    </source>
</evidence>
<evidence type="ECO:0000256" key="6">
    <source>
        <dbReference type="ARBA" id="ARBA00023315"/>
    </source>
</evidence>
<keyword evidence="4 7" id="KW-1133">Transmembrane helix</keyword>
<dbReference type="GO" id="GO:0016020">
    <property type="term" value="C:membrane"/>
    <property type="evidence" value="ECO:0007669"/>
    <property type="project" value="UniProtKB-SubCell"/>
</dbReference>
<dbReference type="PANTHER" id="PTHR12246">
    <property type="entry name" value="PALMITOYLTRANSFERASE ZDHHC16"/>
    <property type="match status" value="1"/>
</dbReference>
<keyword evidence="11" id="KW-1185">Reference proteome</keyword>
<evidence type="ECO:0000313" key="11">
    <source>
        <dbReference type="Proteomes" id="UP000018208"/>
    </source>
</evidence>
<dbReference type="AlphaFoldDB" id="V6LJS6"/>
<feature type="transmembrane region" description="Helical" evidence="7">
    <location>
        <begin position="51"/>
        <end position="72"/>
    </location>
</feature>
<keyword evidence="2 7" id="KW-0808">Transferase</keyword>
<keyword evidence="3 7" id="KW-0812">Transmembrane</keyword>
<evidence type="ECO:0000256" key="4">
    <source>
        <dbReference type="ARBA" id="ARBA00022989"/>
    </source>
</evidence>
<evidence type="ECO:0000259" key="8">
    <source>
        <dbReference type="Pfam" id="PF01529"/>
    </source>
</evidence>
<gene>
    <name evidence="9" type="ORF">SS50377_16278</name>
    <name evidence="10" type="ORF">SS50377_21196</name>
</gene>
<keyword evidence="6 7" id="KW-0012">Acyltransferase</keyword>
<evidence type="ECO:0000256" key="3">
    <source>
        <dbReference type="ARBA" id="ARBA00022692"/>
    </source>
</evidence>
<reference evidence="10" key="2">
    <citation type="submission" date="2020-12" db="EMBL/GenBank/DDBJ databases">
        <title>New Spironucleus salmonicida genome in near-complete chromosomes.</title>
        <authorList>
            <person name="Xu F."/>
            <person name="Kurt Z."/>
            <person name="Jimenez-Gonzalez A."/>
            <person name="Astvaldsson A."/>
            <person name="Andersson J.O."/>
            <person name="Svard S.G."/>
        </authorList>
    </citation>
    <scope>NUCLEOTIDE SEQUENCE</scope>
    <source>
        <strain evidence="10">ATCC 50377</strain>
    </source>
</reference>
<feature type="transmembrane region" description="Helical" evidence="7">
    <location>
        <begin position="167"/>
        <end position="190"/>
    </location>
</feature>
<proteinExistence type="inferred from homology"/>
<comment type="domain">
    <text evidence="7">The DHHC domain is required for palmitoyltransferase activity.</text>
</comment>
<evidence type="ECO:0000313" key="9">
    <source>
        <dbReference type="EMBL" id="EST43971.1"/>
    </source>
</evidence>
<accession>V6LJS6</accession>
<dbReference type="OrthoDB" id="331948at2759"/>
<dbReference type="GO" id="GO:0019706">
    <property type="term" value="F:protein-cysteine S-palmitoyltransferase activity"/>
    <property type="evidence" value="ECO:0007669"/>
    <property type="project" value="UniProtKB-EC"/>
</dbReference>
<protein>
    <recommendedName>
        <fullName evidence="7">Palmitoyltransferase</fullName>
        <ecNumber evidence="7">2.3.1.225</ecNumber>
    </recommendedName>
</protein>
<comment type="similarity">
    <text evidence="7">Belongs to the DHHC palmitoyltransferase family.</text>
</comment>
<evidence type="ECO:0000256" key="7">
    <source>
        <dbReference type="RuleBase" id="RU079119"/>
    </source>
</evidence>
<sequence>MNNYIGFKCLKKCGTRLMHFMVISICLALSSVVVLTYYLAIRQYPKPLQVFFNIFYYFTAINYFSSYIMAIFTSPGKPPLPDGIDPVCQKCSFSKPPRAHHCSMCDICCLRYDHHCPWIANCVGMRNYAHFIKFITFGFISSMISITLGLISAVFGKFGPFQVHLTVRIFTSIILLIFTFMSAICTFIMISSHFNQIKHNYTTVESYEMELETKRSKQLGIQFQYPYDLGISGNLKEIFGENWLYVWLFPFIQPRQKIDGTAYRHIINTGL</sequence>
<reference evidence="9 10" key="1">
    <citation type="journal article" date="2014" name="PLoS Genet.">
        <title>The Genome of Spironucleus salmonicida Highlights a Fish Pathogen Adapted to Fluctuating Environments.</title>
        <authorList>
            <person name="Xu F."/>
            <person name="Jerlstrom-Hultqvist J."/>
            <person name="Einarsson E."/>
            <person name="Astvaldsson A."/>
            <person name="Svard S.G."/>
            <person name="Andersson J.O."/>
        </authorList>
    </citation>
    <scope>NUCLEOTIDE SEQUENCE</scope>
    <source>
        <strain evidence="10">ATCC 50377</strain>
    </source>
</reference>
<dbReference type="EC" id="2.3.1.225" evidence="7"/>
<comment type="subcellular location">
    <subcellularLocation>
        <location evidence="1">Membrane</location>
        <topology evidence="1">Multi-pass membrane protein</topology>
    </subcellularLocation>
</comment>
<dbReference type="VEuPathDB" id="GiardiaDB:SS50377_21196"/>
<dbReference type="PROSITE" id="PS50216">
    <property type="entry name" value="DHHC"/>
    <property type="match status" value="1"/>
</dbReference>
<organism evidence="9">
    <name type="scientific">Spironucleus salmonicida</name>
    <dbReference type="NCBI Taxonomy" id="348837"/>
    <lineage>
        <taxon>Eukaryota</taxon>
        <taxon>Metamonada</taxon>
        <taxon>Diplomonadida</taxon>
        <taxon>Hexamitidae</taxon>
        <taxon>Hexamitinae</taxon>
        <taxon>Spironucleus</taxon>
    </lineage>
</organism>
<evidence type="ECO:0000256" key="5">
    <source>
        <dbReference type="ARBA" id="ARBA00023136"/>
    </source>
</evidence>
<dbReference type="InterPro" id="IPR039859">
    <property type="entry name" value="PFA4/ZDH16/20/ERF2-like"/>
</dbReference>
<dbReference type="InterPro" id="IPR001594">
    <property type="entry name" value="Palmitoyltrfase_DHHC"/>
</dbReference>
<dbReference type="Pfam" id="PF01529">
    <property type="entry name" value="DHHC"/>
    <property type="match status" value="1"/>
</dbReference>
<evidence type="ECO:0000256" key="1">
    <source>
        <dbReference type="ARBA" id="ARBA00004141"/>
    </source>
</evidence>
<name>V6LJS6_9EUKA</name>
<feature type="domain" description="Palmitoyltransferase DHHC" evidence="8">
    <location>
        <begin position="87"/>
        <end position="208"/>
    </location>
</feature>
<feature type="transmembrane region" description="Helical" evidence="7">
    <location>
        <begin position="134"/>
        <end position="155"/>
    </location>
</feature>
<dbReference type="Proteomes" id="UP000018208">
    <property type="component" value="Unassembled WGS sequence"/>
</dbReference>
<evidence type="ECO:0000256" key="2">
    <source>
        <dbReference type="ARBA" id="ARBA00022679"/>
    </source>
</evidence>
<dbReference type="EMBL" id="KI546130">
    <property type="protein sequence ID" value="EST43971.1"/>
    <property type="molecule type" value="Genomic_DNA"/>
</dbReference>
<dbReference type="EMBL" id="AUWU02000001">
    <property type="protein sequence ID" value="KAH0577842.1"/>
    <property type="molecule type" value="Genomic_DNA"/>
</dbReference>
<comment type="catalytic activity">
    <reaction evidence="7">
        <text>L-cysteinyl-[protein] + hexadecanoyl-CoA = S-hexadecanoyl-L-cysteinyl-[protein] + CoA</text>
        <dbReference type="Rhea" id="RHEA:36683"/>
        <dbReference type="Rhea" id="RHEA-COMP:10131"/>
        <dbReference type="Rhea" id="RHEA-COMP:11032"/>
        <dbReference type="ChEBI" id="CHEBI:29950"/>
        <dbReference type="ChEBI" id="CHEBI:57287"/>
        <dbReference type="ChEBI" id="CHEBI:57379"/>
        <dbReference type="ChEBI" id="CHEBI:74151"/>
        <dbReference type="EC" id="2.3.1.225"/>
    </reaction>
</comment>
<keyword evidence="5 7" id="KW-0472">Membrane</keyword>
<feature type="transmembrane region" description="Helical" evidence="7">
    <location>
        <begin position="20"/>
        <end position="39"/>
    </location>
</feature>